<feature type="compositionally biased region" description="Basic and acidic residues" evidence="1">
    <location>
        <begin position="7"/>
        <end position="24"/>
    </location>
</feature>
<reference evidence="3" key="2">
    <citation type="journal article" date="2009" name="Fungal Genet. Biol.">
        <title>The 2008 update of the Aspergillus nidulans genome annotation: a community effort.</title>
        <authorList>
            <person name="Wortman J.R."/>
            <person name="Gilsenan J.M."/>
            <person name="Joardar V."/>
            <person name="Deegan J."/>
            <person name="Clutterbuck J."/>
            <person name="Andersen M.R."/>
            <person name="Archer D."/>
            <person name="Bencina M."/>
            <person name="Braus G."/>
            <person name="Coutinho P."/>
            <person name="von Dohren H."/>
            <person name="Doonan J."/>
            <person name="Driessen A.J."/>
            <person name="Durek P."/>
            <person name="Espeso E."/>
            <person name="Fekete E."/>
            <person name="Flipphi M."/>
            <person name="Estrada C.G."/>
            <person name="Geysens S."/>
            <person name="Goldman G."/>
            <person name="de Groot P.W."/>
            <person name="Hansen K."/>
            <person name="Harris S.D."/>
            <person name="Heinekamp T."/>
            <person name="Helmstaedt K."/>
            <person name="Henrissat B."/>
            <person name="Hofmann G."/>
            <person name="Homan T."/>
            <person name="Horio T."/>
            <person name="Horiuchi H."/>
            <person name="James S."/>
            <person name="Jones M."/>
            <person name="Karaffa L."/>
            <person name="Karanyi Z."/>
            <person name="Kato M."/>
            <person name="Keller N."/>
            <person name="Kelly D.E."/>
            <person name="Kiel J.A."/>
            <person name="Kim J.M."/>
            <person name="van der Klei I.J."/>
            <person name="Klis F.M."/>
            <person name="Kovalchuk A."/>
            <person name="Krasevec N."/>
            <person name="Kubicek C.P."/>
            <person name="Liu B."/>
            <person name="Maccabe A."/>
            <person name="Meyer V."/>
            <person name="Mirabito P."/>
            <person name="Miskei M."/>
            <person name="Mos M."/>
            <person name="Mullins J."/>
            <person name="Nelson D.R."/>
            <person name="Nielsen J."/>
            <person name="Oakley B.R."/>
            <person name="Osmani S.A."/>
            <person name="Pakula T."/>
            <person name="Paszewski A."/>
            <person name="Paulsen I."/>
            <person name="Pilsyk S."/>
            <person name="Pocsi I."/>
            <person name="Punt P.J."/>
            <person name="Ram A.F."/>
            <person name="Ren Q."/>
            <person name="Robellet X."/>
            <person name="Robson G."/>
            <person name="Seiboth B."/>
            <person name="van Solingen P."/>
            <person name="Specht T."/>
            <person name="Sun J."/>
            <person name="Taheri-Talesh N."/>
            <person name="Takeshita N."/>
            <person name="Ussery D."/>
            <person name="vanKuyk P.A."/>
            <person name="Visser H."/>
            <person name="van de Vondervoort P.J."/>
            <person name="de Vries R.P."/>
            <person name="Walton J."/>
            <person name="Xiang X."/>
            <person name="Xiong Y."/>
            <person name="Zeng A.P."/>
            <person name="Brandt B.W."/>
            <person name="Cornell M.J."/>
            <person name="van den Hondel C.A."/>
            <person name="Visser J."/>
            <person name="Oliver S.G."/>
            <person name="Turner G."/>
        </authorList>
    </citation>
    <scope>GENOME REANNOTATION</scope>
    <source>
        <strain evidence="3">FGSC A4 / ATCC 38163 / CBS 112.46 / NRRL 194 / M139</strain>
    </source>
</reference>
<accession>C8VNW4</accession>
<protein>
    <submittedName>
        <fullName evidence="2">Uncharacterized protein</fullName>
    </submittedName>
</protein>
<sequence length="253" mass="28676">MSLHRFRNIDSSRPAYDRRDDRALYKPSSSRTPTLEEDIIPLTSSISISRNNSSKMKALDPRRLSMRLKRSSISPSPSPAPYDQHSTSTFHRTHPDSLPLPRHTSPSPSTRTEFIYKPIHQTDYTAVVAETATAQSRSASKYHYNHLPAGPASGKHMGRGNRVEERTISLQSRSRSRSRARPQARARYASYDEDEINAGDDLYDDMDGEYTSIARPGRDYSTELYTLTADKRCHRAARRLTTVMVPDAEDIYG</sequence>
<dbReference type="KEGG" id="ani:ANIA_01714"/>
<organism evidence="2 3">
    <name type="scientific">Emericella nidulans (strain FGSC A4 / ATCC 38163 / CBS 112.46 / NRRL 194 / M139)</name>
    <name type="common">Aspergillus nidulans</name>
    <dbReference type="NCBI Taxonomy" id="227321"/>
    <lineage>
        <taxon>Eukaryota</taxon>
        <taxon>Fungi</taxon>
        <taxon>Dikarya</taxon>
        <taxon>Ascomycota</taxon>
        <taxon>Pezizomycotina</taxon>
        <taxon>Eurotiomycetes</taxon>
        <taxon>Eurotiomycetidae</taxon>
        <taxon>Eurotiales</taxon>
        <taxon>Aspergillaceae</taxon>
        <taxon>Aspergillus</taxon>
        <taxon>Aspergillus subgen. Nidulantes</taxon>
    </lineage>
</organism>
<feature type="region of interest" description="Disordered" evidence="1">
    <location>
        <begin position="69"/>
        <end position="110"/>
    </location>
</feature>
<dbReference type="AlphaFoldDB" id="Q5BCL6"/>
<dbReference type="InParanoid" id="Q5BCL6"/>
<feature type="region of interest" description="Disordered" evidence="1">
    <location>
        <begin position="1"/>
        <end position="36"/>
    </location>
</feature>
<proteinExistence type="predicted"/>
<dbReference type="VEuPathDB" id="FungiDB:AN1714"/>
<accession>Q5BCL6</accession>
<dbReference type="Proteomes" id="UP000000560">
    <property type="component" value="Chromosome VII"/>
</dbReference>
<evidence type="ECO:0000313" key="2">
    <source>
        <dbReference type="EMBL" id="CBF85420.1"/>
    </source>
</evidence>
<dbReference type="EMBL" id="BN001307">
    <property type="protein sequence ID" value="CBF85420.1"/>
    <property type="molecule type" value="Genomic_DNA"/>
</dbReference>
<dbReference type="HOGENOM" id="CLU_1019335_0_0_1"/>
<evidence type="ECO:0000313" key="3">
    <source>
        <dbReference type="Proteomes" id="UP000000560"/>
    </source>
</evidence>
<gene>
    <name evidence="2" type="ORF">ANIA_01714</name>
</gene>
<feature type="compositionally biased region" description="Basic residues" evidence="1">
    <location>
        <begin position="174"/>
        <end position="184"/>
    </location>
</feature>
<name>Q5BCL6_EMENI</name>
<dbReference type="RefSeq" id="XP_659318.1">
    <property type="nucleotide sequence ID" value="XM_654226.1"/>
</dbReference>
<dbReference type="OrthoDB" id="4148828at2759"/>
<dbReference type="OMA" id="DGSWNQY"/>
<reference evidence="3" key="1">
    <citation type="journal article" date="2005" name="Nature">
        <title>Sequencing of Aspergillus nidulans and comparative analysis with A. fumigatus and A. oryzae.</title>
        <authorList>
            <person name="Galagan J.E."/>
            <person name="Calvo S.E."/>
            <person name="Cuomo C."/>
            <person name="Ma L.J."/>
            <person name="Wortman J.R."/>
            <person name="Batzoglou S."/>
            <person name="Lee S.I."/>
            <person name="Basturkmen M."/>
            <person name="Spevak C.C."/>
            <person name="Clutterbuck J."/>
            <person name="Kapitonov V."/>
            <person name="Jurka J."/>
            <person name="Scazzocchio C."/>
            <person name="Farman M."/>
            <person name="Butler J."/>
            <person name="Purcell S."/>
            <person name="Harris S."/>
            <person name="Braus G.H."/>
            <person name="Draht O."/>
            <person name="Busch S."/>
            <person name="D'Enfert C."/>
            <person name="Bouchier C."/>
            <person name="Goldman G.H."/>
            <person name="Bell-Pedersen D."/>
            <person name="Griffiths-Jones S."/>
            <person name="Doonan J.H."/>
            <person name="Yu J."/>
            <person name="Vienken K."/>
            <person name="Pain A."/>
            <person name="Freitag M."/>
            <person name="Selker E.U."/>
            <person name="Archer D.B."/>
            <person name="Penalva M.A."/>
            <person name="Oakley B.R."/>
            <person name="Momany M."/>
            <person name="Tanaka T."/>
            <person name="Kumagai T."/>
            <person name="Asai K."/>
            <person name="Machida M."/>
            <person name="Nierman W.C."/>
            <person name="Denning D.W."/>
            <person name="Caddick M."/>
            <person name="Hynes M."/>
            <person name="Paoletti M."/>
            <person name="Fischer R."/>
            <person name="Miller B."/>
            <person name="Dyer P."/>
            <person name="Sachs M.S."/>
            <person name="Osmani S.A."/>
            <person name="Birren B.W."/>
        </authorList>
    </citation>
    <scope>NUCLEOTIDE SEQUENCE [LARGE SCALE GENOMIC DNA]</scope>
    <source>
        <strain evidence="3">FGSC A4 / ATCC 38163 / CBS 112.46 / NRRL 194 / M139</strain>
    </source>
</reference>
<dbReference type="GeneID" id="2875406"/>
<evidence type="ECO:0000256" key="1">
    <source>
        <dbReference type="SAM" id="MobiDB-lite"/>
    </source>
</evidence>
<keyword evidence="3" id="KW-1185">Reference proteome</keyword>
<feature type="region of interest" description="Disordered" evidence="1">
    <location>
        <begin position="168"/>
        <end position="188"/>
    </location>
</feature>